<keyword evidence="4" id="KW-1185">Reference proteome</keyword>
<accession>A0A0L0DRJ6</accession>
<dbReference type="AlphaFoldDB" id="A0A0L0DRJ6"/>
<dbReference type="RefSeq" id="XP_013753500.1">
    <property type="nucleotide sequence ID" value="XM_013898046.1"/>
</dbReference>
<proteinExistence type="predicted"/>
<feature type="region of interest" description="Disordered" evidence="1">
    <location>
        <begin position="58"/>
        <end position="83"/>
    </location>
</feature>
<evidence type="ECO:0000313" key="4">
    <source>
        <dbReference type="Proteomes" id="UP000054408"/>
    </source>
</evidence>
<dbReference type="SUPFAM" id="SSF51045">
    <property type="entry name" value="WW domain"/>
    <property type="match status" value="1"/>
</dbReference>
<reference evidence="3 4" key="1">
    <citation type="submission" date="2010-05" db="EMBL/GenBank/DDBJ databases">
        <title>The Genome Sequence of Thecamonas trahens ATCC 50062.</title>
        <authorList>
            <consortium name="The Broad Institute Genome Sequencing Platform"/>
            <person name="Russ C."/>
            <person name="Cuomo C."/>
            <person name="Shea T."/>
            <person name="Young S.K."/>
            <person name="Zeng Q."/>
            <person name="Koehrsen M."/>
            <person name="Haas B."/>
            <person name="Borodovsky M."/>
            <person name="Guigo R."/>
            <person name="Alvarado L."/>
            <person name="Berlin A."/>
            <person name="Bochicchio J."/>
            <person name="Borenstein D."/>
            <person name="Chapman S."/>
            <person name="Chen Z."/>
            <person name="Freedman E."/>
            <person name="Gellesch M."/>
            <person name="Goldberg J."/>
            <person name="Griggs A."/>
            <person name="Gujja S."/>
            <person name="Heilman E."/>
            <person name="Heiman D."/>
            <person name="Hepburn T."/>
            <person name="Howarth C."/>
            <person name="Jen D."/>
            <person name="Larson L."/>
            <person name="Mehta T."/>
            <person name="Park D."/>
            <person name="Pearson M."/>
            <person name="Roberts A."/>
            <person name="Saif S."/>
            <person name="Shenoy N."/>
            <person name="Sisk P."/>
            <person name="Stolte C."/>
            <person name="Sykes S."/>
            <person name="Thomson T."/>
            <person name="Walk T."/>
            <person name="White J."/>
            <person name="Yandava C."/>
            <person name="Burger G."/>
            <person name="Gray M.W."/>
            <person name="Holland P.W.H."/>
            <person name="King N."/>
            <person name="Lang F.B.F."/>
            <person name="Roger A.J."/>
            <person name="Ruiz-Trillo I."/>
            <person name="Lander E."/>
            <person name="Nusbaum C."/>
        </authorList>
    </citation>
    <scope>NUCLEOTIDE SEQUENCE [LARGE SCALE GENOMIC DNA]</scope>
    <source>
        <strain evidence="3 4">ATCC 50062</strain>
    </source>
</reference>
<dbReference type="STRING" id="461836.A0A0L0DRJ6"/>
<dbReference type="InterPro" id="IPR003903">
    <property type="entry name" value="UIM_dom"/>
</dbReference>
<dbReference type="PROSITE" id="PS50330">
    <property type="entry name" value="UIM"/>
    <property type="match status" value="1"/>
</dbReference>
<dbReference type="PROSITE" id="PS01159">
    <property type="entry name" value="WW_DOMAIN_1"/>
    <property type="match status" value="1"/>
</dbReference>
<dbReference type="SMART" id="SM00456">
    <property type="entry name" value="WW"/>
    <property type="match status" value="1"/>
</dbReference>
<sequence>MSIPLRSGLPRDAWAPDGTQIPAGLPVTLAPGSAAPVAVSYAGISGIVPAGVPPQMGVSDPAGVSGPVPSQAGGAPPLPPHWERKWDAERGRYYYVNHRDRTTSWTPPDPELEAVIAASLAETTGASGSTGCDSGGSADDDDEELQRVLELSRLEAEAAAAAAGAADGGDSSGDEV</sequence>
<organism evidence="3 4">
    <name type="scientific">Thecamonas trahens ATCC 50062</name>
    <dbReference type="NCBI Taxonomy" id="461836"/>
    <lineage>
        <taxon>Eukaryota</taxon>
        <taxon>Apusozoa</taxon>
        <taxon>Apusomonadida</taxon>
        <taxon>Apusomonadidae</taxon>
        <taxon>Thecamonas</taxon>
    </lineage>
</organism>
<feature type="region of interest" description="Disordered" evidence="1">
    <location>
        <begin position="120"/>
        <end position="145"/>
    </location>
</feature>
<evidence type="ECO:0000256" key="1">
    <source>
        <dbReference type="SAM" id="MobiDB-lite"/>
    </source>
</evidence>
<feature type="compositionally biased region" description="Low complexity" evidence="1">
    <location>
        <begin position="123"/>
        <end position="137"/>
    </location>
</feature>
<dbReference type="InterPro" id="IPR001202">
    <property type="entry name" value="WW_dom"/>
</dbReference>
<name>A0A0L0DRJ6_THETB</name>
<dbReference type="GeneID" id="25568764"/>
<dbReference type="Gene3D" id="2.20.70.10">
    <property type="match status" value="1"/>
</dbReference>
<dbReference type="CDD" id="cd00201">
    <property type="entry name" value="WW"/>
    <property type="match status" value="1"/>
</dbReference>
<dbReference type="Pfam" id="PF02809">
    <property type="entry name" value="UIM"/>
    <property type="match status" value="2"/>
</dbReference>
<dbReference type="InterPro" id="IPR036020">
    <property type="entry name" value="WW_dom_sf"/>
</dbReference>
<dbReference type="PROSITE" id="PS50020">
    <property type="entry name" value="WW_DOMAIN_2"/>
    <property type="match status" value="1"/>
</dbReference>
<evidence type="ECO:0000259" key="2">
    <source>
        <dbReference type="PROSITE" id="PS50020"/>
    </source>
</evidence>
<feature type="domain" description="WW" evidence="2">
    <location>
        <begin position="76"/>
        <end position="110"/>
    </location>
</feature>
<dbReference type="Proteomes" id="UP000054408">
    <property type="component" value="Unassembled WGS sequence"/>
</dbReference>
<evidence type="ECO:0000313" key="3">
    <source>
        <dbReference type="EMBL" id="KNC54910.1"/>
    </source>
</evidence>
<protein>
    <recommendedName>
        <fullName evidence="2">WW domain-containing protein</fullName>
    </recommendedName>
</protein>
<dbReference type="EMBL" id="GL349492">
    <property type="protein sequence ID" value="KNC54910.1"/>
    <property type="molecule type" value="Genomic_DNA"/>
</dbReference>
<dbReference type="OrthoDB" id="2020426at2759"/>
<gene>
    <name evidence="3" type="ORF">AMSG_10569</name>
</gene>
<dbReference type="Pfam" id="PF00397">
    <property type="entry name" value="WW"/>
    <property type="match status" value="1"/>
</dbReference>